<dbReference type="UniPathway" id="UPA00064">
    <property type="reaction ID" value="UER00091"/>
</dbReference>
<dbReference type="GO" id="GO:0019288">
    <property type="term" value="P:isopentenyl diphosphate biosynthetic process, methylerythritol 4-phosphate pathway"/>
    <property type="evidence" value="ECO:0007669"/>
    <property type="project" value="TreeGrafter"/>
</dbReference>
<dbReference type="InterPro" id="IPR029061">
    <property type="entry name" value="THDP-binding"/>
</dbReference>
<evidence type="ECO:0000256" key="6">
    <source>
        <dbReference type="ARBA" id="ARBA00022842"/>
    </source>
</evidence>
<dbReference type="SUPFAM" id="SSF52518">
    <property type="entry name" value="Thiamin diphosphate-binding fold (THDP-binding)"/>
    <property type="match status" value="1"/>
</dbReference>
<dbReference type="EMBL" id="AP022575">
    <property type="protein sequence ID" value="BBX72705.1"/>
    <property type="molecule type" value="Genomic_DNA"/>
</dbReference>
<dbReference type="FunFam" id="3.40.50.970:FF:000010">
    <property type="entry name" value="1-deoxy-D-xylulose-5-phosphate synthase"/>
    <property type="match status" value="1"/>
</dbReference>
<dbReference type="GO" id="GO:0016114">
    <property type="term" value="P:terpenoid biosynthetic process"/>
    <property type="evidence" value="ECO:0007669"/>
    <property type="project" value="UniProtKB-UniRule"/>
</dbReference>
<dbReference type="InterPro" id="IPR020826">
    <property type="entry name" value="Transketolase_BS"/>
</dbReference>
<dbReference type="PANTHER" id="PTHR43322">
    <property type="entry name" value="1-D-DEOXYXYLULOSE 5-PHOSPHATE SYNTHASE-RELATED"/>
    <property type="match status" value="1"/>
</dbReference>
<keyword evidence="7 10" id="KW-0784">Thiamine biosynthesis</keyword>
<evidence type="ECO:0000256" key="1">
    <source>
        <dbReference type="ARBA" id="ARBA00004980"/>
    </source>
</evidence>
<dbReference type="GO" id="GO:0008661">
    <property type="term" value="F:1-deoxy-D-xylulose-5-phosphate synthase activity"/>
    <property type="evidence" value="ECO:0007669"/>
    <property type="project" value="UniProtKB-UniRule"/>
</dbReference>
<evidence type="ECO:0000256" key="5">
    <source>
        <dbReference type="ARBA" id="ARBA00022723"/>
    </source>
</evidence>
<evidence type="ECO:0000256" key="8">
    <source>
        <dbReference type="ARBA" id="ARBA00023052"/>
    </source>
</evidence>
<comment type="catalytic activity">
    <reaction evidence="10">
        <text>D-glyceraldehyde 3-phosphate + pyruvate + H(+) = 1-deoxy-D-xylulose 5-phosphate + CO2</text>
        <dbReference type="Rhea" id="RHEA:12605"/>
        <dbReference type="ChEBI" id="CHEBI:15361"/>
        <dbReference type="ChEBI" id="CHEBI:15378"/>
        <dbReference type="ChEBI" id="CHEBI:16526"/>
        <dbReference type="ChEBI" id="CHEBI:57792"/>
        <dbReference type="ChEBI" id="CHEBI:59776"/>
        <dbReference type="EC" id="2.2.1.7"/>
    </reaction>
</comment>
<dbReference type="NCBIfam" id="NF003933">
    <property type="entry name" value="PRK05444.2-2"/>
    <property type="match status" value="1"/>
</dbReference>
<comment type="similarity">
    <text evidence="2 10">Belongs to the transketolase family. DXPS subfamily.</text>
</comment>
<keyword evidence="6 10" id="KW-0460">Magnesium</keyword>
<keyword evidence="5 10" id="KW-0479">Metal-binding</keyword>
<feature type="binding site" evidence="10">
    <location>
        <position position="134"/>
    </location>
    <ligand>
        <name>Mg(2+)</name>
        <dbReference type="ChEBI" id="CHEBI:18420"/>
    </ligand>
</feature>
<protein>
    <recommendedName>
        <fullName evidence="10">1-deoxy-D-xylulose-5-phosphate synthase</fullName>
        <ecNumber evidence="10">2.2.1.7</ecNumber>
    </recommendedName>
    <alternativeName>
        <fullName evidence="10">1-deoxyxylulose-5-phosphate synthase</fullName>
        <shortName evidence="10">DXP synthase</shortName>
        <shortName evidence="10">DXPS</shortName>
    </alternativeName>
</protein>
<evidence type="ECO:0000256" key="4">
    <source>
        <dbReference type="ARBA" id="ARBA00022679"/>
    </source>
</evidence>
<dbReference type="SUPFAM" id="SSF52922">
    <property type="entry name" value="TK C-terminal domain-like"/>
    <property type="match status" value="1"/>
</dbReference>
<dbReference type="GO" id="GO:0000287">
    <property type="term" value="F:magnesium ion binding"/>
    <property type="evidence" value="ECO:0007669"/>
    <property type="project" value="UniProtKB-UniRule"/>
</dbReference>
<dbReference type="KEGG" id="mshj:MSHI_06110"/>
<evidence type="ECO:0000313" key="13">
    <source>
        <dbReference type="Proteomes" id="UP000467236"/>
    </source>
</evidence>
<name>A0A7I7MKL7_9MYCO</name>
<reference evidence="12 13" key="1">
    <citation type="journal article" date="2019" name="Emerg. Microbes Infect.">
        <title>Comprehensive subspecies identification of 175 nontuberculous mycobacteria species based on 7547 genomic profiles.</title>
        <authorList>
            <person name="Matsumoto Y."/>
            <person name="Kinjo T."/>
            <person name="Motooka D."/>
            <person name="Nabeya D."/>
            <person name="Jung N."/>
            <person name="Uechi K."/>
            <person name="Horii T."/>
            <person name="Iida T."/>
            <person name="Fujita J."/>
            <person name="Nakamura S."/>
        </authorList>
    </citation>
    <scope>NUCLEOTIDE SEQUENCE [LARGE SCALE GENOMIC DNA]</scope>
    <source>
        <strain evidence="12 13">JCM 14233</strain>
    </source>
</reference>
<organism evidence="12 13">
    <name type="scientific">Mycobacterium shinjukuense</name>
    <dbReference type="NCBI Taxonomy" id="398694"/>
    <lineage>
        <taxon>Bacteria</taxon>
        <taxon>Bacillati</taxon>
        <taxon>Actinomycetota</taxon>
        <taxon>Actinomycetes</taxon>
        <taxon>Mycobacteriales</taxon>
        <taxon>Mycobacteriaceae</taxon>
        <taxon>Mycobacterium</taxon>
    </lineage>
</organism>
<comment type="cofactor">
    <cofactor evidence="10">
        <name>thiamine diphosphate</name>
        <dbReference type="ChEBI" id="CHEBI:58937"/>
    </cofactor>
    <text evidence="10">Binds 1 thiamine pyrophosphate per subunit.</text>
</comment>
<sequence>MQALPEGQLPVLAERMRRRLIETVTATGGHLGAALGMVELTIAVHRVFTSPHDIVVFDTGHQTYPHKLLTGRWNDFATLRQADGLSGYPNRNESPHDWVENSHASVSLAWVDGIAKALALRGHHDRRVIAVIGDGALTGGVAWEGLNNVGAATRPVIVVLNDNSRSYDPTAGAIATHLHELRLGTARGPNLFENMGFTYVGPVDGHNIADTCAALRHAAGAARPVVVHAVTSKGRGYPPAEADESDRMHACGVVDIATGRPTAPSRQSWTDVFEDEIVRIAEDRSDVVGLTAAMRLPTGLGALSRRYPHRVFDSGIAEQHLLACAAGLAAAGTHPVVAVYSTFLHRAFDQLLLDIGLHRLPVTLVLDRAGVTGPDGPSHHGLWDLALLACVPGLQIACPRDAPRLRQQLRTAIATAGPTAVRFPKGAAGQPITAEHTIGGLEILHTPQPDRRPEVLLVAVGAMSRPCMDAAGFLSDQRIGVTVVDPQWVWPLNPALTELASRHRITVCVEEAIADAGIGVHLSHHIGRIHPQTRTYTLGLPLAYIPHASRDQILSSHQLTGPAISTRCKALLNKL</sequence>
<gene>
    <name evidence="12" type="primary">dxs2</name>
    <name evidence="10" type="synonym">dxs</name>
    <name evidence="12" type="ORF">MSHI_06110</name>
</gene>
<evidence type="ECO:0000313" key="12">
    <source>
        <dbReference type="EMBL" id="BBX72705.1"/>
    </source>
</evidence>
<dbReference type="InterPro" id="IPR009014">
    <property type="entry name" value="Transketo_C/PFOR_II"/>
</dbReference>
<dbReference type="InterPro" id="IPR049557">
    <property type="entry name" value="Transketolase_CS"/>
</dbReference>
<evidence type="ECO:0000256" key="2">
    <source>
        <dbReference type="ARBA" id="ARBA00011081"/>
    </source>
</evidence>
<dbReference type="Proteomes" id="UP000467236">
    <property type="component" value="Chromosome"/>
</dbReference>
<feature type="binding site" evidence="10">
    <location>
        <position position="237"/>
    </location>
    <ligand>
        <name>thiamine diphosphate</name>
        <dbReference type="ChEBI" id="CHEBI:58937"/>
    </ligand>
</feature>
<keyword evidence="8 10" id="KW-0786">Thiamine pyrophosphate</keyword>
<feature type="binding site" evidence="10">
    <location>
        <position position="163"/>
    </location>
    <ligand>
        <name>Mg(2+)</name>
        <dbReference type="ChEBI" id="CHEBI:18420"/>
    </ligand>
</feature>
<keyword evidence="9 10" id="KW-0414">Isoprene biosynthesis</keyword>
<dbReference type="PROSITE" id="PS00801">
    <property type="entry name" value="TRANSKETOLASE_1"/>
    <property type="match status" value="1"/>
</dbReference>
<comment type="pathway">
    <text evidence="1 10">Metabolic intermediate biosynthesis; 1-deoxy-D-xylulose 5-phosphate biosynthesis; 1-deoxy-D-xylulose 5-phosphate from D-glyceraldehyde 3-phosphate and pyruvate: step 1/1.</text>
</comment>
<dbReference type="GO" id="GO:0030976">
    <property type="term" value="F:thiamine pyrophosphate binding"/>
    <property type="evidence" value="ECO:0007669"/>
    <property type="project" value="UniProtKB-UniRule"/>
</dbReference>
<feature type="binding site" evidence="10">
    <location>
        <position position="61"/>
    </location>
    <ligand>
        <name>thiamine diphosphate</name>
        <dbReference type="ChEBI" id="CHEBI:58937"/>
    </ligand>
</feature>
<evidence type="ECO:0000259" key="11">
    <source>
        <dbReference type="SMART" id="SM00861"/>
    </source>
</evidence>
<dbReference type="Gene3D" id="3.40.50.920">
    <property type="match status" value="1"/>
</dbReference>
<dbReference type="Pfam" id="PF02779">
    <property type="entry name" value="Transket_pyr"/>
    <property type="match status" value="1"/>
</dbReference>
<dbReference type="Pfam" id="PF02780">
    <property type="entry name" value="Transketolase_C"/>
    <property type="match status" value="1"/>
</dbReference>
<keyword evidence="4 10" id="KW-0808">Transferase</keyword>
<dbReference type="Pfam" id="PF13292">
    <property type="entry name" value="DXP_synthase_N"/>
    <property type="match status" value="2"/>
</dbReference>
<dbReference type="HAMAP" id="MF_00315">
    <property type="entry name" value="DXP_synth"/>
    <property type="match status" value="1"/>
</dbReference>
<comment type="cofactor">
    <cofactor evidence="10">
        <name>Mg(2+)</name>
        <dbReference type="ChEBI" id="CHEBI:18420"/>
    </cofactor>
    <text evidence="10">Binds 1 Mg(2+) ion per subunit.</text>
</comment>
<accession>A0A7I7MKL7</accession>
<feature type="binding site" evidence="10">
    <location>
        <begin position="135"/>
        <end position="136"/>
    </location>
    <ligand>
        <name>thiamine diphosphate</name>
        <dbReference type="ChEBI" id="CHEBI:58937"/>
    </ligand>
</feature>
<proteinExistence type="inferred from homology"/>
<dbReference type="PANTHER" id="PTHR43322:SF5">
    <property type="entry name" value="1-DEOXY-D-XYLULOSE-5-PHOSPHATE SYNTHASE, CHLOROPLASTIC"/>
    <property type="match status" value="1"/>
</dbReference>
<evidence type="ECO:0000256" key="9">
    <source>
        <dbReference type="ARBA" id="ARBA00023229"/>
    </source>
</evidence>
<comment type="function">
    <text evidence="10">Catalyzes the acyloin condensation reaction between C atoms 2 and 3 of pyruvate and glyceraldehyde 3-phosphate to yield 1-deoxy-D-xylulose-5-phosphate (DXP).</text>
</comment>
<dbReference type="GO" id="GO:0009228">
    <property type="term" value="P:thiamine biosynthetic process"/>
    <property type="evidence" value="ECO:0007669"/>
    <property type="project" value="UniProtKB-UniRule"/>
</dbReference>
<dbReference type="PROSITE" id="PS00802">
    <property type="entry name" value="TRANSKETOLASE_2"/>
    <property type="match status" value="1"/>
</dbReference>
<dbReference type="InterPro" id="IPR005477">
    <property type="entry name" value="Dxylulose-5-P_synthase"/>
</dbReference>
<feature type="binding site" evidence="10">
    <location>
        <position position="318"/>
    </location>
    <ligand>
        <name>thiamine diphosphate</name>
        <dbReference type="ChEBI" id="CHEBI:58937"/>
    </ligand>
</feature>
<dbReference type="AlphaFoldDB" id="A0A7I7MKL7"/>
<feature type="binding site" evidence="10">
    <location>
        <begin position="102"/>
        <end position="104"/>
    </location>
    <ligand>
        <name>thiamine diphosphate</name>
        <dbReference type="ChEBI" id="CHEBI:58937"/>
    </ligand>
</feature>
<dbReference type="Gene3D" id="3.40.50.970">
    <property type="match status" value="2"/>
</dbReference>
<dbReference type="InterPro" id="IPR005475">
    <property type="entry name" value="Transketolase-like_Pyr-bd"/>
</dbReference>
<dbReference type="SMART" id="SM00861">
    <property type="entry name" value="Transket_pyr"/>
    <property type="match status" value="1"/>
</dbReference>
<dbReference type="InterPro" id="IPR033248">
    <property type="entry name" value="Transketolase_C"/>
</dbReference>
<dbReference type="CDD" id="cd02007">
    <property type="entry name" value="TPP_DXS"/>
    <property type="match status" value="1"/>
</dbReference>
<keyword evidence="13" id="KW-1185">Reference proteome</keyword>
<dbReference type="CDD" id="cd07033">
    <property type="entry name" value="TPP_PYR_DXS_TK_like"/>
    <property type="match status" value="1"/>
</dbReference>
<comment type="subunit">
    <text evidence="3 10">Homodimer.</text>
</comment>
<evidence type="ECO:0000256" key="7">
    <source>
        <dbReference type="ARBA" id="ARBA00022977"/>
    </source>
</evidence>
<dbReference type="EC" id="2.2.1.7" evidence="10"/>
<evidence type="ECO:0000256" key="3">
    <source>
        <dbReference type="ARBA" id="ARBA00011738"/>
    </source>
</evidence>
<dbReference type="GO" id="GO:0005829">
    <property type="term" value="C:cytosol"/>
    <property type="evidence" value="ECO:0007669"/>
    <property type="project" value="TreeGrafter"/>
</dbReference>
<evidence type="ECO:0000256" key="10">
    <source>
        <dbReference type="HAMAP-Rule" id="MF_00315"/>
    </source>
</evidence>
<feature type="binding site" evidence="10">
    <location>
        <position position="163"/>
    </location>
    <ligand>
        <name>thiamine diphosphate</name>
        <dbReference type="ChEBI" id="CHEBI:58937"/>
    </ligand>
</feature>
<feature type="domain" description="Transketolase-like pyrimidine-binding" evidence="11">
    <location>
        <begin position="267"/>
        <end position="430"/>
    </location>
</feature>